<organism evidence="12 13">
    <name type="scientific">Dictyostelium purpureum</name>
    <name type="common">Slime mold</name>
    <dbReference type="NCBI Taxonomy" id="5786"/>
    <lineage>
        <taxon>Eukaryota</taxon>
        <taxon>Amoebozoa</taxon>
        <taxon>Evosea</taxon>
        <taxon>Eumycetozoa</taxon>
        <taxon>Dictyostelia</taxon>
        <taxon>Dictyosteliales</taxon>
        <taxon>Dictyosteliaceae</taxon>
        <taxon>Dictyostelium</taxon>
    </lineage>
</organism>
<dbReference type="SUPFAM" id="SSF47862">
    <property type="entry name" value="Saposin"/>
    <property type="match status" value="2"/>
</dbReference>
<dbReference type="AlphaFoldDB" id="F0Z6E8"/>
<dbReference type="VEuPathDB" id="AmoebaDB:DICPUDRAFT_146609"/>
<dbReference type="OMA" id="IHEAIHI"/>
<comment type="function">
    <text evidence="7">Pulmonary surfactant-associated proteins promote alveolar stability by lowering the surface tension at the air-liquid interface in the peripheral air spaces. SP-B increases the collapse pressure of palmitic acid to nearly 70 millinewtons per meter.</text>
</comment>
<dbReference type="InterPro" id="IPR008139">
    <property type="entry name" value="SaposinB_dom"/>
</dbReference>
<dbReference type="eggNOG" id="KOG1340">
    <property type="taxonomic scope" value="Eukaryota"/>
</dbReference>
<dbReference type="InParanoid" id="F0Z6E8"/>
<dbReference type="OrthoDB" id="16524at2759"/>
<dbReference type="Pfam" id="PF03489">
    <property type="entry name" value="SapB_2"/>
    <property type="match status" value="2"/>
</dbReference>
<keyword evidence="2" id="KW-0964">Secreted</keyword>
<feature type="domain" description="Saposin B-type" evidence="11">
    <location>
        <begin position="22"/>
        <end position="103"/>
    </location>
</feature>
<feature type="chain" id="PRO_5003263384" description="Pulmonary surfactant-associated protein B" evidence="10">
    <location>
        <begin position="22"/>
        <end position="208"/>
    </location>
</feature>
<evidence type="ECO:0000256" key="9">
    <source>
        <dbReference type="ARBA" id="ARBA00041785"/>
    </source>
</evidence>
<evidence type="ECO:0000256" key="4">
    <source>
        <dbReference type="ARBA" id="ARBA00022737"/>
    </source>
</evidence>
<dbReference type="PANTHER" id="PTHR11480:SF98">
    <property type="entry name" value="SAPOSIN B-TYPE DOMAIN-CONTAINING PROTEIN"/>
    <property type="match status" value="1"/>
</dbReference>
<dbReference type="Pfam" id="PF05184">
    <property type="entry name" value="SapB_1"/>
    <property type="match status" value="1"/>
</dbReference>
<reference evidence="13" key="1">
    <citation type="journal article" date="2011" name="Genome Biol.">
        <title>Comparative genomics of the social amoebae Dictyostelium discoideum and Dictyostelium purpureum.</title>
        <authorList>
            <consortium name="US DOE Joint Genome Institute (JGI-PGF)"/>
            <person name="Sucgang R."/>
            <person name="Kuo A."/>
            <person name="Tian X."/>
            <person name="Salerno W."/>
            <person name="Parikh A."/>
            <person name="Feasley C.L."/>
            <person name="Dalin E."/>
            <person name="Tu H."/>
            <person name="Huang E."/>
            <person name="Barry K."/>
            <person name="Lindquist E."/>
            <person name="Shapiro H."/>
            <person name="Bruce D."/>
            <person name="Schmutz J."/>
            <person name="Salamov A."/>
            <person name="Fey P."/>
            <person name="Gaudet P."/>
            <person name="Anjard C."/>
            <person name="Babu M.M."/>
            <person name="Basu S."/>
            <person name="Bushmanova Y."/>
            <person name="van der Wel H."/>
            <person name="Katoh-Kurasawa M."/>
            <person name="Dinh C."/>
            <person name="Coutinho P.M."/>
            <person name="Saito T."/>
            <person name="Elias M."/>
            <person name="Schaap P."/>
            <person name="Kay R.R."/>
            <person name="Henrissat B."/>
            <person name="Eichinger L."/>
            <person name="Rivero F."/>
            <person name="Putnam N.H."/>
            <person name="West C.M."/>
            <person name="Loomis W.F."/>
            <person name="Chisholm R.L."/>
            <person name="Shaulsky G."/>
            <person name="Strassmann J.E."/>
            <person name="Queller D.C."/>
            <person name="Kuspa A."/>
            <person name="Grigoriev I.V."/>
        </authorList>
    </citation>
    <scope>NUCLEOTIDE SEQUENCE [LARGE SCALE GENOMIC DNA]</scope>
    <source>
        <strain evidence="13">QSDP1</strain>
    </source>
</reference>
<accession>F0Z6E8</accession>
<dbReference type="PROSITE" id="PS50015">
    <property type="entry name" value="SAP_B"/>
    <property type="match status" value="2"/>
</dbReference>
<keyword evidence="5" id="KW-1015">Disulfide bond</keyword>
<keyword evidence="4" id="KW-0677">Repeat</keyword>
<keyword evidence="3 10" id="KW-0732">Signal</keyword>
<dbReference type="FunFam" id="1.10.225.10:FF:000008">
    <property type="entry name" value="Pulmonary surfactant-associated protein B"/>
    <property type="match status" value="1"/>
</dbReference>
<feature type="domain" description="Saposin B-type" evidence="11">
    <location>
        <begin position="129"/>
        <end position="208"/>
    </location>
</feature>
<evidence type="ECO:0000313" key="12">
    <source>
        <dbReference type="EMBL" id="EGC40475.1"/>
    </source>
</evidence>
<sequence>MRFLLVLLVAFLALFTGSATAGHVKCEMCEYVIHSATDLIKQNFTTTEIVSNLEHACKFLPHKWTPTCQTVVDVYGLTIISQIINHETPDTICKQIKMCPKNKLIRTEEEKPAMLGFHWKHHHGHNPLKKFECRACDYAVKSAEKHILSGQNTADVERYVDQECNNFEIHEAIHICKKVIHESVNKIVTEIKKHETPGNVCKHTLHMC</sequence>
<dbReference type="EMBL" id="GL870942">
    <property type="protein sequence ID" value="EGC40475.1"/>
    <property type="molecule type" value="Genomic_DNA"/>
</dbReference>
<dbReference type="KEGG" id="dpp:DICPUDRAFT_146609"/>
<dbReference type="SMART" id="SM00741">
    <property type="entry name" value="SapB"/>
    <property type="match status" value="2"/>
</dbReference>
<protein>
    <recommendedName>
        <fullName evidence="8">Pulmonary surfactant-associated protein B</fullName>
    </recommendedName>
    <alternativeName>
        <fullName evidence="9">Pulmonary surfactant-associated proteolipid SPL(Phe)</fullName>
    </alternativeName>
</protein>
<dbReference type="Proteomes" id="UP000001064">
    <property type="component" value="Unassembled WGS sequence"/>
</dbReference>
<dbReference type="InterPro" id="IPR007856">
    <property type="entry name" value="SapB_1"/>
</dbReference>
<dbReference type="GO" id="GO:0006629">
    <property type="term" value="P:lipid metabolic process"/>
    <property type="evidence" value="ECO:0007669"/>
    <property type="project" value="InterPro"/>
</dbReference>
<proteinExistence type="predicted"/>
<dbReference type="RefSeq" id="XP_003283022.1">
    <property type="nucleotide sequence ID" value="XM_003282974.1"/>
</dbReference>
<evidence type="ECO:0000256" key="6">
    <source>
        <dbReference type="ARBA" id="ARBA00023180"/>
    </source>
</evidence>
<evidence type="ECO:0000259" key="11">
    <source>
        <dbReference type="PROSITE" id="PS50015"/>
    </source>
</evidence>
<evidence type="ECO:0000256" key="1">
    <source>
        <dbReference type="ARBA" id="ARBA00004239"/>
    </source>
</evidence>
<evidence type="ECO:0000256" key="2">
    <source>
        <dbReference type="ARBA" id="ARBA00022525"/>
    </source>
</evidence>
<feature type="signal peptide" evidence="10">
    <location>
        <begin position="1"/>
        <end position="21"/>
    </location>
</feature>
<dbReference type="GO" id="GO:0005576">
    <property type="term" value="C:extracellular region"/>
    <property type="evidence" value="ECO:0007669"/>
    <property type="project" value="UniProtKB-SubCell"/>
</dbReference>
<name>F0Z6E8_DICPU</name>
<dbReference type="InterPro" id="IPR051428">
    <property type="entry name" value="Sphingo_Act-Surfact_Prot"/>
</dbReference>
<gene>
    <name evidence="12" type="ORF">DICPUDRAFT_146609</name>
</gene>
<dbReference type="InterPro" id="IPR011001">
    <property type="entry name" value="Saposin-like"/>
</dbReference>
<evidence type="ECO:0000256" key="3">
    <source>
        <dbReference type="ARBA" id="ARBA00022729"/>
    </source>
</evidence>
<keyword evidence="13" id="KW-1185">Reference proteome</keyword>
<dbReference type="Gene3D" id="1.10.225.10">
    <property type="entry name" value="Saposin-like"/>
    <property type="match status" value="2"/>
</dbReference>
<dbReference type="GeneID" id="10503405"/>
<evidence type="ECO:0000256" key="7">
    <source>
        <dbReference type="ARBA" id="ARBA00037221"/>
    </source>
</evidence>
<keyword evidence="6" id="KW-0325">Glycoprotein</keyword>
<evidence type="ECO:0000313" key="13">
    <source>
        <dbReference type="Proteomes" id="UP000001064"/>
    </source>
</evidence>
<dbReference type="InterPro" id="IPR008138">
    <property type="entry name" value="SapB_2"/>
</dbReference>
<dbReference type="PANTHER" id="PTHR11480">
    <property type="entry name" value="SAPOSIN-RELATED"/>
    <property type="match status" value="1"/>
</dbReference>
<evidence type="ECO:0000256" key="5">
    <source>
        <dbReference type="ARBA" id="ARBA00023157"/>
    </source>
</evidence>
<evidence type="ECO:0000256" key="10">
    <source>
        <dbReference type="SAM" id="SignalP"/>
    </source>
</evidence>
<comment type="subcellular location">
    <subcellularLocation>
        <location evidence="1">Secreted</location>
        <location evidence="1">Extracellular space</location>
    </subcellularLocation>
</comment>
<evidence type="ECO:0000256" key="8">
    <source>
        <dbReference type="ARBA" id="ARBA00041094"/>
    </source>
</evidence>